<protein>
    <submittedName>
        <fullName evidence="1">Uncharacterized protein</fullName>
    </submittedName>
</protein>
<organism evidence="1 2">
    <name type="scientific">Mycena pura</name>
    <dbReference type="NCBI Taxonomy" id="153505"/>
    <lineage>
        <taxon>Eukaryota</taxon>
        <taxon>Fungi</taxon>
        <taxon>Dikarya</taxon>
        <taxon>Basidiomycota</taxon>
        <taxon>Agaricomycotina</taxon>
        <taxon>Agaricomycetes</taxon>
        <taxon>Agaricomycetidae</taxon>
        <taxon>Agaricales</taxon>
        <taxon>Marasmiineae</taxon>
        <taxon>Mycenaceae</taxon>
        <taxon>Mycena</taxon>
    </lineage>
</organism>
<dbReference type="Proteomes" id="UP001219525">
    <property type="component" value="Unassembled WGS sequence"/>
</dbReference>
<accession>A0AAD6UZQ9</accession>
<dbReference type="AlphaFoldDB" id="A0AAD6UZQ9"/>
<dbReference type="EMBL" id="JARJCW010000070">
    <property type="protein sequence ID" value="KAJ7198967.1"/>
    <property type="molecule type" value="Genomic_DNA"/>
</dbReference>
<comment type="caution">
    <text evidence="1">The sequence shown here is derived from an EMBL/GenBank/DDBJ whole genome shotgun (WGS) entry which is preliminary data.</text>
</comment>
<gene>
    <name evidence="1" type="ORF">GGX14DRAFT_664612</name>
</gene>
<keyword evidence="2" id="KW-1185">Reference proteome</keyword>
<evidence type="ECO:0000313" key="2">
    <source>
        <dbReference type="Proteomes" id="UP001219525"/>
    </source>
</evidence>
<proteinExistence type="predicted"/>
<reference evidence="1" key="1">
    <citation type="submission" date="2023-03" db="EMBL/GenBank/DDBJ databases">
        <title>Massive genome expansion in bonnet fungi (Mycena s.s.) driven by repeated elements and novel gene families across ecological guilds.</title>
        <authorList>
            <consortium name="Lawrence Berkeley National Laboratory"/>
            <person name="Harder C.B."/>
            <person name="Miyauchi S."/>
            <person name="Viragh M."/>
            <person name="Kuo A."/>
            <person name="Thoen E."/>
            <person name="Andreopoulos B."/>
            <person name="Lu D."/>
            <person name="Skrede I."/>
            <person name="Drula E."/>
            <person name="Henrissat B."/>
            <person name="Morin E."/>
            <person name="Kohler A."/>
            <person name="Barry K."/>
            <person name="LaButti K."/>
            <person name="Morin E."/>
            <person name="Salamov A."/>
            <person name="Lipzen A."/>
            <person name="Mereny Z."/>
            <person name="Hegedus B."/>
            <person name="Baldrian P."/>
            <person name="Stursova M."/>
            <person name="Weitz H."/>
            <person name="Taylor A."/>
            <person name="Grigoriev I.V."/>
            <person name="Nagy L.G."/>
            <person name="Martin F."/>
            <person name="Kauserud H."/>
        </authorList>
    </citation>
    <scope>NUCLEOTIDE SEQUENCE</scope>
    <source>
        <strain evidence="1">9144</strain>
    </source>
</reference>
<sequence length="197" mass="21834">MEVTGVQLKAGSPGYICIPGFNLKLWDKSMGMVVVRNKLQIATTSKLDQSENTKTAKRFQLLHNPIEATDALWRAYANNRLAASSIRKRDEKAEAEGYESPESDDDDWFVRDDSIHVLRSIRRTMRGLEEQMLLPDGVLQKSVAVLNCEAAFDSEEADDKSGVSKTVTEPFSVAGIETSCHSPTKYGFSACCQTPPK</sequence>
<name>A0AAD6UZQ9_9AGAR</name>
<evidence type="ECO:0000313" key="1">
    <source>
        <dbReference type="EMBL" id="KAJ7198967.1"/>
    </source>
</evidence>